<keyword evidence="8" id="KW-1185">Reference proteome</keyword>
<keyword evidence="3 5" id="KW-1133">Transmembrane helix</keyword>
<dbReference type="SUPFAM" id="SSF103473">
    <property type="entry name" value="MFS general substrate transporter"/>
    <property type="match status" value="1"/>
</dbReference>
<dbReference type="GO" id="GO:0022857">
    <property type="term" value="F:transmembrane transporter activity"/>
    <property type="evidence" value="ECO:0007669"/>
    <property type="project" value="InterPro"/>
</dbReference>
<feature type="transmembrane region" description="Helical" evidence="5">
    <location>
        <begin position="148"/>
        <end position="169"/>
    </location>
</feature>
<dbReference type="RefSeq" id="WP_142053236.1">
    <property type="nucleotide sequence ID" value="NZ_VFPA01000001.1"/>
</dbReference>
<feature type="domain" description="Major facilitator superfamily (MFS) profile" evidence="6">
    <location>
        <begin position="174"/>
        <end position="396"/>
    </location>
</feature>
<feature type="transmembrane region" description="Helical" evidence="5">
    <location>
        <begin position="57"/>
        <end position="76"/>
    </location>
</feature>
<dbReference type="PANTHER" id="PTHR23531:SF1">
    <property type="entry name" value="QUINOLENE RESISTANCE PROTEIN NORA"/>
    <property type="match status" value="1"/>
</dbReference>
<dbReference type="Pfam" id="PF07690">
    <property type="entry name" value="MFS_1"/>
    <property type="match status" value="1"/>
</dbReference>
<organism evidence="7 8">
    <name type="scientific">Pseudonocardia kunmingensis</name>
    <dbReference type="NCBI Taxonomy" id="630975"/>
    <lineage>
        <taxon>Bacteria</taxon>
        <taxon>Bacillati</taxon>
        <taxon>Actinomycetota</taxon>
        <taxon>Actinomycetes</taxon>
        <taxon>Pseudonocardiales</taxon>
        <taxon>Pseudonocardiaceae</taxon>
        <taxon>Pseudonocardia</taxon>
    </lineage>
</organism>
<sequence length="396" mass="39069">MGERCLQRPDAISAGPGARAASGLPVLLLATFFVFTNYAALLSVVPMWASRGGAADLAVGGTTGVMMAATVATQLTMRRLFRLMSLRAMVIAGSVLMGVPALFYPLSADVAPILLLTAVRGVGFGLAVTAGATLVTEVAPPRRLSASASYFGAAAALPNLGALAGGVWIAETIGFSVVFLSAGLAALAGAVVSWRLPGRARGRFQPASTADARGIAAPVVVFLMTAGVFGAVTAFLPLSGPDAGLAATALLAASAALVAARLAAGLVGDHHGAGRMLLGAAFTTALGCVLMAVALHGPAWLLLVGAVLLGAGFGACQNDSFVATVQRLGPTRSGTASTIWNIAYDGGLGMGAFALGGVLGRLGYAGAFLASAAALTAVAVAVLVGGAARARGALAE</sequence>
<name>A0A543E3Y0_9PSEU</name>
<feature type="transmembrane region" description="Helical" evidence="5">
    <location>
        <begin position="276"/>
        <end position="294"/>
    </location>
</feature>
<dbReference type="PANTHER" id="PTHR23531">
    <property type="entry name" value="QUINOLENE RESISTANCE PROTEIN NORA"/>
    <property type="match status" value="1"/>
</dbReference>
<dbReference type="EMBL" id="VFPA01000001">
    <property type="protein sequence ID" value="TQM16296.1"/>
    <property type="molecule type" value="Genomic_DNA"/>
</dbReference>
<feature type="transmembrane region" description="Helical" evidence="5">
    <location>
        <begin position="175"/>
        <end position="194"/>
    </location>
</feature>
<proteinExistence type="predicted"/>
<keyword evidence="4 5" id="KW-0472">Membrane</keyword>
<dbReference type="InterPro" id="IPR052714">
    <property type="entry name" value="MFS_Exporter"/>
</dbReference>
<comment type="subcellular location">
    <subcellularLocation>
        <location evidence="1">Cell membrane</location>
        <topology evidence="1">Multi-pass membrane protein</topology>
    </subcellularLocation>
</comment>
<feature type="transmembrane region" description="Helical" evidence="5">
    <location>
        <begin position="88"/>
        <end position="107"/>
    </location>
</feature>
<feature type="transmembrane region" description="Helical" evidence="5">
    <location>
        <begin position="365"/>
        <end position="388"/>
    </location>
</feature>
<feature type="transmembrane region" description="Helical" evidence="5">
    <location>
        <begin position="244"/>
        <end position="264"/>
    </location>
</feature>
<evidence type="ECO:0000256" key="2">
    <source>
        <dbReference type="ARBA" id="ARBA00022692"/>
    </source>
</evidence>
<reference evidence="7 8" key="1">
    <citation type="submission" date="2019-06" db="EMBL/GenBank/DDBJ databases">
        <title>Sequencing the genomes of 1000 actinobacteria strains.</title>
        <authorList>
            <person name="Klenk H.-P."/>
        </authorList>
    </citation>
    <scope>NUCLEOTIDE SEQUENCE [LARGE SCALE GENOMIC DNA]</scope>
    <source>
        <strain evidence="7 8">DSM 45301</strain>
    </source>
</reference>
<dbReference type="AlphaFoldDB" id="A0A543E3Y0"/>
<keyword evidence="2 5" id="KW-0812">Transmembrane</keyword>
<dbReference type="PROSITE" id="PS50850">
    <property type="entry name" value="MFS"/>
    <property type="match status" value="1"/>
</dbReference>
<dbReference type="InterPro" id="IPR011701">
    <property type="entry name" value="MFS"/>
</dbReference>
<evidence type="ECO:0000313" key="8">
    <source>
        <dbReference type="Proteomes" id="UP000315677"/>
    </source>
</evidence>
<feature type="transmembrane region" description="Helical" evidence="5">
    <location>
        <begin position="113"/>
        <end position="136"/>
    </location>
</feature>
<dbReference type="Gene3D" id="1.20.1250.20">
    <property type="entry name" value="MFS general substrate transporter like domains"/>
    <property type="match status" value="2"/>
</dbReference>
<dbReference type="OrthoDB" id="5189108at2"/>
<evidence type="ECO:0000256" key="5">
    <source>
        <dbReference type="SAM" id="Phobius"/>
    </source>
</evidence>
<feature type="transmembrane region" description="Helical" evidence="5">
    <location>
        <begin position="21"/>
        <end position="45"/>
    </location>
</feature>
<evidence type="ECO:0000256" key="3">
    <source>
        <dbReference type="ARBA" id="ARBA00022989"/>
    </source>
</evidence>
<feature type="transmembrane region" description="Helical" evidence="5">
    <location>
        <begin position="215"/>
        <end position="238"/>
    </location>
</feature>
<accession>A0A543E3Y0</accession>
<dbReference type="GO" id="GO:0005886">
    <property type="term" value="C:plasma membrane"/>
    <property type="evidence" value="ECO:0007669"/>
    <property type="project" value="UniProtKB-SubCell"/>
</dbReference>
<dbReference type="InterPro" id="IPR036259">
    <property type="entry name" value="MFS_trans_sf"/>
</dbReference>
<dbReference type="Proteomes" id="UP000315677">
    <property type="component" value="Unassembled WGS sequence"/>
</dbReference>
<evidence type="ECO:0000313" key="7">
    <source>
        <dbReference type="EMBL" id="TQM16296.1"/>
    </source>
</evidence>
<evidence type="ECO:0000256" key="1">
    <source>
        <dbReference type="ARBA" id="ARBA00004651"/>
    </source>
</evidence>
<evidence type="ECO:0000256" key="4">
    <source>
        <dbReference type="ARBA" id="ARBA00023136"/>
    </source>
</evidence>
<feature type="transmembrane region" description="Helical" evidence="5">
    <location>
        <begin position="300"/>
        <end position="318"/>
    </location>
</feature>
<gene>
    <name evidence="7" type="ORF">FB558_3106</name>
</gene>
<evidence type="ECO:0000259" key="6">
    <source>
        <dbReference type="PROSITE" id="PS50850"/>
    </source>
</evidence>
<dbReference type="InterPro" id="IPR020846">
    <property type="entry name" value="MFS_dom"/>
</dbReference>
<comment type="caution">
    <text evidence="7">The sequence shown here is derived from an EMBL/GenBank/DDBJ whole genome shotgun (WGS) entry which is preliminary data.</text>
</comment>
<protein>
    <submittedName>
        <fullName evidence="7">Putative MFS family arabinose efflux permease</fullName>
    </submittedName>
</protein>
<feature type="transmembrane region" description="Helical" evidence="5">
    <location>
        <begin position="339"/>
        <end position="359"/>
    </location>
</feature>